<feature type="compositionally biased region" description="Basic and acidic residues" evidence="2">
    <location>
        <begin position="1"/>
        <end position="10"/>
    </location>
</feature>
<dbReference type="InterPro" id="IPR010399">
    <property type="entry name" value="Tify_dom"/>
</dbReference>
<dbReference type="InterPro" id="IPR040390">
    <property type="entry name" value="TIFY/JAZ"/>
</dbReference>
<gene>
    <name evidence="4" type="primary">JAZ</name>
</gene>
<dbReference type="GO" id="GO:0009611">
    <property type="term" value="P:response to wounding"/>
    <property type="evidence" value="ECO:0007669"/>
    <property type="project" value="TreeGrafter"/>
</dbReference>
<accession>A0A4D6QFW2</accession>
<dbReference type="Pfam" id="PF09425">
    <property type="entry name" value="Jas_motif"/>
    <property type="match status" value="1"/>
</dbReference>
<organism evidence="4">
    <name type="scientific">Pohlia nutans</name>
    <dbReference type="NCBI Taxonomy" id="140635"/>
    <lineage>
        <taxon>Eukaryota</taxon>
        <taxon>Viridiplantae</taxon>
        <taxon>Streptophyta</taxon>
        <taxon>Embryophyta</taxon>
        <taxon>Bryophyta</taxon>
        <taxon>Bryophytina</taxon>
        <taxon>Bryopsida</taxon>
        <taxon>Bryidae</taxon>
        <taxon>Bryanae</taxon>
        <taxon>Bryales</taxon>
        <taxon>Mniaceae</taxon>
        <taxon>Pohlia</taxon>
    </lineage>
</organism>
<dbReference type="GO" id="GO:2000022">
    <property type="term" value="P:regulation of jasmonic acid mediated signaling pathway"/>
    <property type="evidence" value="ECO:0007669"/>
    <property type="project" value="TreeGrafter"/>
</dbReference>
<comment type="similarity">
    <text evidence="1">Belongs to the TIFY/JAZ family.</text>
</comment>
<protein>
    <submittedName>
        <fullName evidence="4">TIFY motif family protein</fullName>
    </submittedName>
</protein>
<evidence type="ECO:0000256" key="2">
    <source>
        <dbReference type="SAM" id="MobiDB-lite"/>
    </source>
</evidence>
<dbReference type="GO" id="GO:0005634">
    <property type="term" value="C:nucleus"/>
    <property type="evidence" value="ECO:0007669"/>
    <property type="project" value="TreeGrafter"/>
</dbReference>
<feature type="region of interest" description="Disordered" evidence="2">
    <location>
        <begin position="188"/>
        <end position="226"/>
    </location>
</feature>
<feature type="region of interest" description="Disordered" evidence="2">
    <location>
        <begin position="1"/>
        <end position="108"/>
    </location>
</feature>
<evidence type="ECO:0000259" key="3">
    <source>
        <dbReference type="PROSITE" id="PS51320"/>
    </source>
</evidence>
<dbReference type="EMBL" id="MH925246">
    <property type="protein sequence ID" value="QCF46596.1"/>
    <property type="molecule type" value="mRNA"/>
</dbReference>
<dbReference type="PROSITE" id="PS51320">
    <property type="entry name" value="TIFY"/>
    <property type="match status" value="1"/>
</dbReference>
<feature type="compositionally biased region" description="Pro residues" evidence="2">
    <location>
        <begin position="197"/>
        <end position="206"/>
    </location>
</feature>
<evidence type="ECO:0000256" key="1">
    <source>
        <dbReference type="ARBA" id="ARBA00008614"/>
    </source>
</evidence>
<feature type="compositionally biased region" description="Pro residues" evidence="2">
    <location>
        <begin position="313"/>
        <end position="323"/>
    </location>
</feature>
<dbReference type="Pfam" id="PF06200">
    <property type="entry name" value="tify"/>
    <property type="match status" value="1"/>
</dbReference>
<feature type="compositionally biased region" description="Basic and acidic residues" evidence="2">
    <location>
        <begin position="257"/>
        <end position="266"/>
    </location>
</feature>
<dbReference type="InterPro" id="IPR018467">
    <property type="entry name" value="CCT_CS"/>
</dbReference>
<dbReference type="PANTHER" id="PTHR33077">
    <property type="entry name" value="PROTEIN TIFY 4A-RELATED-RELATED"/>
    <property type="match status" value="1"/>
</dbReference>
<feature type="compositionally biased region" description="Basic and acidic residues" evidence="2">
    <location>
        <begin position="331"/>
        <end position="342"/>
    </location>
</feature>
<dbReference type="GO" id="GO:0031347">
    <property type="term" value="P:regulation of defense response"/>
    <property type="evidence" value="ECO:0007669"/>
    <property type="project" value="TreeGrafter"/>
</dbReference>
<dbReference type="SMART" id="SM00979">
    <property type="entry name" value="TIFY"/>
    <property type="match status" value="1"/>
</dbReference>
<dbReference type="PANTHER" id="PTHR33077:SF60">
    <property type="entry name" value="TIFY DOMAIN-CONTAINING PROTEIN"/>
    <property type="match status" value="1"/>
</dbReference>
<feature type="compositionally biased region" description="Basic residues" evidence="2">
    <location>
        <begin position="362"/>
        <end position="371"/>
    </location>
</feature>
<feature type="domain" description="Tify" evidence="3">
    <location>
        <begin position="127"/>
        <end position="162"/>
    </location>
</feature>
<feature type="compositionally biased region" description="Low complexity" evidence="2">
    <location>
        <begin position="267"/>
        <end position="287"/>
    </location>
</feature>
<sequence length="378" mass="40188">MDVVSPKREQNSVPASPSHTAPDREYFWRMQQPQARKVQTMYAGSAQQFRDEASQRGASQPAYSPEHNPAPGSNQGAFGSPTPVPFHANGAAMAGKRSPFHNHPFQAGTVPNHAHVARAAPGGGKQPATSTAQLTIFYAGVVNVYDDVPFDKAQAIMLLAGSGNTWSGSNYMNPPVAAPARNPFLKTPMAVPSQSTPAPPAPPPRPGVVFSNIRPPPTTNVELPQARKASLARFLEKRKDRVRKVPVSEEGEAAPGSRDKSPDRPVSKPATSRSPSPSPAAAPALPAQHTGPRASPAPAGRRDPPASCSEGPCSPPTKPPGTPPRQNGMLESEKRSPKRRDTNNGTTIAKDDHTNVLQQCSKRARNGRSPHRIPDSLL</sequence>
<proteinExistence type="evidence at transcript level"/>
<dbReference type="AlphaFoldDB" id="A0A4D6QFW2"/>
<reference evidence="4" key="1">
    <citation type="submission" date="2018-09" db="EMBL/GenBank/DDBJ databases">
        <title>Transcriptome sequencing and physiological analysis of Pohlia nutans under salt stress reveal the important roles of ROS-scavenging system.</title>
        <authorList>
            <person name="Zhang W."/>
            <person name="Liu S."/>
            <person name="Li C."/>
            <person name="Zhang P."/>
            <person name="Zhang P."/>
        </authorList>
    </citation>
    <scope>NUCLEOTIDE SEQUENCE</scope>
    <source>
        <strain evidence="4">Antarctic Moss No.L</strain>
    </source>
</reference>
<feature type="region of interest" description="Disordered" evidence="2">
    <location>
        <begin position="241"/>
        <end position="378"/>
    </location>
</feature>
<evidence type="ECO:0000313" key="4">
    <source>
        <dbReference type="EMBL" id="QCF46596.1"/>
    </source>
</evidence>
<name>A0A4D6QFW2_9BRYO</name>